<dbReference type="CDD" id="cd14686">
    <property type="entry name" value="bZIP"/>
    <property type="match status" value="1"/>
</dbReference>
<organism evidence="1 2">
    <name type="scientific">Phytophthora nicotianae</name>
    <name type="common">Potato buckeye rot agent</name>
    <name type="synonym">Phytophthora parasitica</name>
    <dbReference type="NCBI Taxonomy" id="4792"/>
    <lineage>
        <taxon>Eukaryota</taxon>
        <taxon>Sar</taxon>
        <taxon>Stramenopiles</taxon>
        <taxon>Oomycota</taxon>
        <taxon>Peronosporomycetes</taxon>
        <taxon>Peronosporales</taxon>
        <taxon>Peronosporaceae</taxon>
        <taxon>Phytophthora</taxon>
    </lineage>
</organism>
<protein>
    <recommendedName>
        <fullName evidence="3">BZIP transcription factor 1</fullName>
    </recommendedName>
</protein>
<comment type="caution">
    <text evidence="1">The sequence shown here is derived from an EMBL/GenBank/DDBJ whole genome shotgun (WGS) entry which is preliminary data.</text>
</comment>
<dbReference type="OrthoDB" id="97003at2759"/>
<dbReference type="AlphaFoldDB" id="A0A0W8C4W8"/>
<dbReference type="EMBL" id="LNFO01004952">
    <property type="protein sequence ID" value="KUF79125.1"/>
    <property type="molecule type" value="Genomic_DNA"/>
</dbReference>
<reference evidence="1 2" key="1">
    <citation type="submission" date="2015-11" db="EMBL/GenBank/DDBJ databases">
        <title>Genomes and virulence difference between two physiological races of Phytophthora nicotianae.</title>
        <authorList>
            <person name="Liu H."/>
            <person name="Ma X."/>
            <person name="Yu H."/>
            <person name="Fang D."/>
            <person name="Li Y."/>
            <person name="Wang X."/>
            <person name="Wang W."/>
            <person name="Dong Y."/>
            <person name="Xiao B."/>
        </authorList>
    </citation>
    <scope>NUCLEOTIDE SEQUENCE [LARGE SCALE GENOMIC DNA]</scope>
    <source>
        <strain evidence="2">race 0</strain>
    </source>
</reference>
<evidence type="ECO:0000313" key="1">
    <source>
        <dbReference type="EMBL" id="KUF79125.1"/>
    </source>
</evidence>
<gene>
    <name evidence="1" type="ORF">AM587_10013296</name>
</gene>
<evidence type="ECO:0008006" key="3">
    <source>
        <dbReference type="Google" id="ProtNLM"/>
    </source>
</evidence>
<sequence>MSMDGNILFPPNRQRLSEGIVRQVVQRTKPQSLDLFAVAASGSSSMHQVDDTRHFPMNEAEMKRVAAEIELCRQRNRMHQAKHKMKQQKKVLDLEIGIRQLRDEIQHLQLQKEVISAGVSTNMTVWSVAAEYFRLFKNGYKGPMATLHPSNVGSQNVSLQRRETFVQRDFFIATMCENVAGDTGFGVPSLLEDWRQLSMYHEDMEIELVRLDVGPDDNLIATVRSATTMSEKALRHGFPHLFENGQWTRLGARLLGQRMVMHGVVSFIWDAEKGRVSSMQYSVDMLTPMMQLFDNLEDLARVFDRAHVTPDSRLVAAD</sequence>
<name>A0A0W8C4W8_PHYNI</name>
<dbReference type="Proteomes" id="UP000052943">
    <property type="component" value="Unassembled WGS sequence"/>
</dbReference>
<proteinExistence type="predicted"/>
<accession>A0A0W8C4W8</accession>
<evidence type="ECO:0000313" key="2">
    <source>
        <dbReference type="Proteomes" id="UP000052943"/>
    </source>
</evidence>